<name>A0AAE0WEW2_9BIVA</name>
<dbReference type="EMBL" id="JAEAOA010001325">
    <property type="protein sequence ID" value="KAK3612076.1"/>
    <property type="molecule type" value="Genomic_DNA"/>
</dbReference>
<evidence type="ECO:0000256" key="1">
    <source>
        <dbReference type="SAM" id="Phobius"/>
    </source>
</evidence>
<evidence type="ECO:0000313" key="2">
    <source>
        <dbReference type="EMBL" id="KAK3612076.1"/>
    </source>
</evidence>
<dbReference type="Proteomes" id="UP001195483">
    <property type="component" value="Unassembled WGS sequence"/>
</dbReference>
<organism evidence="2 3">
    <name type="scientific">Potamilus streckersoni</name>
    <dbReference type="NCBI Taxonomy" id="2493646"/>
    <lineage>
        <taxon>Eukaryota</taxon>
        <taxon>Metazoa</taxon>
        <taxon>Spiralia</taxon>
        <taxon>Lophotrochozoa</taxon>
        <taxon>Mollusca</taxon>
        <taxon>Bivalvia</taxon>
        <taxon>Autobranchia</taxon>
        <taxon>Heteroconchia</taxon>
        <taxon>Palaeoheterodonta</taxon>
        <taxon>Unionida</taxon>
        <taxon>Unionoidea</taxon>
        <taxon>Unionidae</taxon>
        <taxon>Ambleminae</taxon>
        <taxon>Lampsilini</taxon>
        <taxon>Potamilus</taxon>
    </lineage>
</organism>
<protein>
    <submittedName>
        <fullName evidence="2">Uncharacterized protein</fullName>
    </submittedName>
</protein>
<accession>A0AAE0WEW2</accession>
<gene>
    <name evidence="2" type="ORF">CHS0354_021764</name>
</gene>
<sequence>MSTANSTTAVNKDNATTLVTSLASTTALTSVVATHTVTSSVLTSTGTSITSINTISSDASKGSMTISASTDSVTSSTFTETVYLRSSPRTVTLDPSTSYVTTKAFTSAESFHSSVITFTSNPSTNADTSNVSNTTVTLKAATSTITFNTINASSIHPSDATPYMTTSNIHSTNSTSSKPQFFMNNNIDLTIALSVSLSVIFLVLCIAVIIIVHRKCRRKSLSLGRDPVRIEVPDIFVRLSNQLVSHKLDQHISQSPAVLGMEEIQRISSSSIINSKIPDKKAEKIGIVSHKVEAIATIDITEHAFHGKPNTRKKGDNSVFVPEIVEIPVVTRSGNTGEFLKQEHKQDGVSEKLKALISQNIEDETFAEIKL</sequence>
<reference evidence="2" key="3">
    <citation type="submission" date="2023-05" db="EMBL/GenBank/DDBJ databases">
        <authorList>
            <person name="Smith C.H."/>
        </authorList>
    </citation>
    <scope>NUCLEOTIDE SEQUENCE</scope>
    <source>
        <strain evidence="2">CHS0354</strain>
        <tissue evidence="2">Mantle</tissue>
    </source>
</reference>
<feature type="transmembrane region" description="Helical" evidence="1">
    <location>
        <begin position="189"/>
        <end position="212"/>
    </location>
</feature>
<keyword evidence="3" id="KW-1185">Reference proteome</keyword>
<proteinExistence type="predicted"/>
<dbReference type="AlphaFoldDB" id="A0AAE0WEW2"/>
<reference evidence="2" key="1">
    <citation type="journal article" date="2021" name="Genome Biol. Evol.">
        <title>A High-Quality Reference Genome for a Parasitic Bivalve with Doubly Uniparental Inheritance (Bivalvia: Unionida).</title>
        <authorList>
            <person name="Smith C.H."/>
        </authorList>
    </citation>
    <scope>NUCLEOTIDE SEQUENCE</scope>
    <source>
        <strain evidence="2">CHS0354</strain>
    </source>
</reference>
<keyword evidence="1" id="KW-0812">Transmembrane</keyword>
<reference evidence="2" key="2">
    <citation type="journal article" date="2021" name="Genome Biol. Evol.">
        <title>Developing a high-quality reference genome for a parasitic bivalve with doubly uniparental inheritance (Bivalvia: Unionida).</title>
        <authorList>
            <person name="Smith C.H."/>
        </authorList>
    </citation>
    <scope>NUCLEOTIDE SEQUENCE</scope>
    <source>
        <strain evidence="2">CHS0354</strain>
        <tissue evidence="2">Mantle</tissue>
    </source>
</reference>
<evidence type="ECO:0000313" key="3">
    <source>
        <dbReference type="Proteomes" id="UP001195483"/>
    </source>
</evidence>
<comment type="caution">
    <text evidence="2">The sequence shown here is derived from an EMBL/GenBank/DDBJ whole genome shotgun (WGS) entry which is preliminary data.</text>
</comment>
<keyword evidence="1" id="KW-0472">Membrane</keyword>
<keyword evidence="1" id="KW-1133">Transmembrane helix</keyword>